<dbReference type="AlphaFoldDB" id="A0A7W8XY33"/>
<dbReference type="RefSeq" id="WP_183940953.1">
    <property type="nucleotide sequence ID" value="NZ_JACHBI010000023.1"/>
</dbReference>
<dbReference type="GO" id="GO:0003824">
    <property type="term" value="F:catalytic activity"/>
    <property type="evidence" value="ECO:0007669"/>
    <property type="project" value="InterPro"/>
</dbReference>
<dbReference type="EMBL" id="JACHBI010000023">
    <property type="protein sequence ID" value="MBB5577688.1"/>
    <property type="molecule type" value="Genomic_DNA"/>
</dbReference>
<comment type="caution">
    <text evidence="1">The sequence shown here is derived from an EMBL/GenBank/DDBJ whole genome shotgun (WGS) entry which is preliminary data.</text>
</comment>
<evidence type="ECO:0000313" key="1">
    <source>
        <dbReference type="EMBL" id="MBB5577688.1"/>
    </source>
</evidence>
<dbReference type="Gene3D" id="3.90.850.10">
    <property type="entry name" value="Fumarylacetoacetase-like, C-terminal domain"/>
    <property type="match status" value="1"/>
</dbReference>
<reference evidence="1 2" key="1">
    <citation type="submission" date="2020-08" db="EMBL/GenBank/DDBJ databases">
        <title>Genomic Encyclopedia of Type Strains, Phase IV (KMG-V): Genome sequencing to study the core and pangenomes of soil and plant-associated prokaryotes.</title>
        <authorList>
            <person name="Whitman W."/>
        </authorList>
    </citation>
    <scope>NUCLEOTIDE SEQUENCE [LARGE SCALE GENOMIC DNA]</scope>
    <source>
        <strain evidence="1 2">SEMIA 4064</strain>
    </source>
</reference>
<dbReference type="SUPFAM" id="SSF56529">
    <property type="entry name" value="FAH"/>
    <property type="match status" value="1"/>
</dbReference>
<protein>
    <submittedName>
        <fullName evidence="1">2-keto-4-pentenoate hydratase</fullName>
    </submittedName>
</protein>
<dbReference type="Proteomes" id="UP000549882">
    <property type="component" value="Unassembled WGS sequence"/>
</dbReference>
<sequence length="54" mass="5784">MATRSVAQLAANGKRLKPNDVVATGSCTTILQVLPEQHLAVYFELLGQVGRVFA</sequence>
<evidence type="ECO:0000313" key="2">
    <source>
        <dbReference type="Proteomes" id="UP000549882"/>
    </source>
</evidence>
<proteinExistence type="predicted"/>
<accession>A0A7W8XY33</accession>
<name>A0A7W8XY33_9HYPH</name>
<organism evidence="1 2">
    <name type="scientific">Rhizobium paranaense</name>
    <dbReference type="NCBI Taxonomy" id="1650438"/>
    <lineage>
        <taxon>Bacteria</taxon>
        <taxon>Pseudomonadati</taxon>
        <taxon>Pseudomonadota</taxon>
        <taxon>Alphaproteobacteria</taxon>
        <taxon>Hyphomicrobiales</taxon>
        <taxon>Rhizobiaceae</taxon>
        <taxon>Rhizobium/Agrobacterium group</taxon>
        <taxon>Rhizobium</taxon>
    </lineage>
</organism>
<dbReference type="InterPro" id="IPR036663">
    <property type="entry name" value="Fumarylacetoacetase_C_sf"/>
</dbReference>
<gene>
    <name evidence="1" type="ORF">GGD50_006343</name>
</gene>
<keyword evidence="2" id="KW-1185">Reference proteome</keyword>